<dbReference type="Proteomes" id="UP001291623">
    <property type="component" value="Unassembled WGS sequence"/>
</dbReference>
<sequence length="122" mass="14478">MTFHVYIIHAPLEHNSVNRVVHTSGRKKGNRAKVSENQLIKDISSSRAMLRREIEDEDFLTQCRHLMEKKDKGRTHWQGIPQGNQSPPAKIYLREADLWIERKIQERKMKEEIQICFGQEQR</sequence>
<accession>A0AAE1S2B1</accession>
<evidence type="ECO:0000313" key="1">
    <source>
        <dbReference type="EMBL" id="KAK4362984.1"/>
    </source>
</evidence>
<keyword evidence="2" id="KW-1185">Reference proteome</keyword>
<dbReference type="EMBL" id="JAVYJV010000009">
    <property type="protein sequence ID" value="KAK4362984.1"/>
    <property type="molecule type" value="Genomic_DNA"/>
</dbReference>
<organism evidence="1 2">
    <name type="scientific">Anisodus tanguticus</name>
    <dbReference type="NCBI Taxonomy" id="243964"/>
    <lineage>
        <taxon>Eukaryota</taxon>
        <taxon>Viridiplantae</taxon>
        <taxon>Streptophyta</taxon>
        <taxon>Embryophyta</taxon>
        <taxon>Tracheophyta</taxon>
        <taxon>Spermatophyta</taxon>
        <taxon>Magnoliopsida</taxon>
        <taxon>eudicotyledons</taxon>
        <taxon>Gunneridae</taxon>
        <taxon>Pentapetalae</taxon>
        <taxon>asterids</taxon>
        <taxon>lamiids</taxon>
        <taxon>Solanales</taxon>
        <taxon>Solanaceae</taxon>
        <taxon>Solanoideae</taxon>
        <taxon>Hyoscyameae</taxon>
        <taxon>Anisodus</taxon>
    </lineage>
</organism>
<name>A0AAE1S2B1_9SOLA</name>
<comment type="caution">
    <text evidence="1">The sequence shown here is derived from an EMBL/GenBank/DDBJ whole genome shotgun (WGS) entry which is preliminary data.</text>
</comment>
<protein>
    <submittedName>
        <fullName evidence="1">Uncharacterized protein</fullName>
    </submittedName>
</protein>
<reference evidence="1" key="1">
    <citation type="submission" date="2023-12" db="EMBL/GenBank/DDBJ databases">
        <title>Genome assembly of Anisodus tanguticus.</title>
        <authorList>
            <person name="Wang Y.-J."/>
        </authorList>
    </citation>
    <scope>NUCLEOTIDE SEQUENCE</scope>
    <source>
        <strain evidence="1">KB-2021</strain>
        <tissue evidence="1">Leaf</tissue>
    </source>
</reference>
<evidence type="ECO:0000313" key="2">
    <source>
        <dbReference type="Proteomes" id="UP001291623"/>
    </source>
</evidence>
<dbReference type="AlphaFoldDB" id="A0AAE1S2B1"/>
<gene>
    <name evidence="1" type="ORF">RND71_018225</name>
</gene>
<proteinExistence type="predicted"/>